<evidence type="ECO:0000256" key="1">
    <source>
        <dbReference type="SAM" id="Phobius"/>
    </source>
</evidence>
<feature type="transmembrane region" description="Helical" evidence="1">
    <location>
        <begin position="114"/>
        <end position="139"/>
    </location>
</feature>
<accession>A0A7G9SLP9</accession>
<sequence>MPETPASRWLPSAEVRRWWDARQASLEQACRHAELSVIPQLTLQTGGGRGNTTLYRLDFLPLPAIDDTSDDRLYPESRTATSGLVEYQVEPAKAAWWLRPILGKQPFRMRSWRGYLLVGATILEALALLLLWFVAFVTMRGSRPLSAGDLSYLLTAAALSYLWVQAMRPLIRLPADRVTIANDILLAYDQFHGQFKLVRDAKSKLAGGWFQLVRHHASCSICSGDVEIADGGEAFPGRLIGRCSDSPLEHAFSFDPVTLRGRSLYPDFSPDPHGQVPLVP</sequence>
<evidence type="ECO:0000313" key="2">
    <source>
        <dbReference type="EMBL" id="QNN68774.1"/>
    </source>
</evidence>
<organism evidence="2 3">
    <name type="scientific">Thermomonas carbonis</name>
    <dbReference type="NCBI Taxonomy" id="1463158"/>
    <lineage>
        <taxon>Bacteria</taxon>
        <taxon>Pseudomonadati</taxon>
        <taxon>Pseudomonadota</taxon>
        <taxon>Gammaproteobacteria</taxon>
        <taxon>Lysobacterales</taxon>
        <taxon>Lysobacteraceae</taxon>
        <taxon>Thermomonas</taxon>
    </lineage>
</organism>
<keyword evidence="1" id="KW-0812">Transmembrane</keyword>
<evidence type="ECO:0000313" key="3">
    <source>
        <dbReference type="Proteomes" id="UP000515804"/>
    </source>
</evidence>
<reference evidence="2 3" key="1">
    <citation type="submission" date="2020-08" db="EMBL/GenBank/DDBJ databases">
        <title>Genome sequence of Thermomonas carbonis KCTC 42013T.</title>
        <authorList>
            <person name="Hyun D.-W."/>
            <person name="Bae J.-W."/>
        </authorList>
    </citation>
    <scope>NUCLEOTIDE SEQUENCE [LARGE SCALE GENOMIC DNA]</scope>
    <source>
        <strain evidence="2 3">KCTC 42013</strain>
    </source>
</reference>
<dbReference type="AlphaFoldDB" id="A0A7G9SLP9"/>
<keyword evidence="1" id="KW-0472">Membrane</keyword>
<gene>
    <name evidence="2" type="ORF">H9L16_08440</name>
</gene>
<dbReference type="Proteomes" id="UP000515804">
    <property type="component" value="Chromosome"/>
</dbReference>
<name>A0A7G9SLP9_9GAMM</name>
<dbReference type="EMBL" id="CP060719">
    <property type="protein sequence ID" value="QNN68774.1"/>
    <property type="molecule type" value="Genomic_DNA"/>
</dbReference>
<keyword evidence="3" id="KW-1185">Reference proteome</keyword>
<proteinExistence type="predicted"/>
<dbReference type="RefSeq" id="WP_187551298.1">
    <property type="nucleotide sequence ID" value="NZ_CP060719.1"/>
</dbReference>
<keyword evidence="1" id="KW-1133">Transmembrane helix</keyword>
<protein>
    <submittedName>
        <fullName evidence="2">Uncharacterized protein</fullName>
    </submittedName>
</protein>
<dbReference type="KEGG" id="tcn:H9L16_08440"/>